<dbReference type="InterPro" id="IPR039378">
    <property type="entry name" value="RNase_T2_prok"/>
</dbReference>
<dbReference type="EMBL" id="JAVRHL010000001">
    <property type="protein sequence ID" value="MDT0681721.1"/>
    <property type="molecule type" value="Genomic_DNA"/>
</dbReference>
<comment type="similarity">
    <text evidence="1 2">Belongs to the RNase T2 family.</text>
</comment>
<gene>
    <name evidence="4" type="ORF">RM543_03410</name>
</gene>
<evidence type="ECO:0000313" key="5">
    <source>
        <dbReference type="Proteomes" id="UP001265259"/>
    </source>
</evidence>
<reference evidence="4 5" key="1">
    <citation type="submission" date="2023-09" db="EMBL/GenBank/DDBJ databases">
        <authorList>
            <person name="Rey-Velasco X."/>
        </authorList>
    </citation>
    <scope>NUCLEOTIDE SEQUENCE [LARGE SCALE GENOMIC DNA]</scope>
    <source>
        <strain evidence="4 5">F158</strain>
    </source>
</reference>
<dbReference type="Gene3D" id="3.90.730.10">
    <property type="entry name" value="Ribonuclease T2-like"/>
    <property type="match status" value="1"/>
</dbReference>
<dbReference type="InterPro" id="IPR018188">
    <property type="entry name" value="RNase_T2_His_AS_1"/>
</dbReference>
<feature type="signal peptide" evidence="3">
    <location>
        <begin position="1"/>
        <end position="20"/>
    </location>
</feature>
<dbReference type="Pfam" id="PF00445">
    <property type="entry name" value="Ribonuclease_T2"/>
    <property type="match status" value="1"/>
</dbReference>
<name>A0ABU3DDE2_9RHOB</name>
<keyword evidence="3" id="KW-0732">Signal</keyword>
<evidence type="ECO:0000256" key="1">
    <source>
        <dbReference type="ARBA" id="ARBA00007469"/>
    </source>
</evidence>
<dbReference type="PANTHER" id="PTHR11240:SF22">
    <property type="entry name" value="RIBONUCLEASE T2"/>
    <property type="match status" value="1"/>
</dbReference>
<organism evidence="4 5">
    <name type="scientific">Tropicimonas omnivorans</name>
    <dbReference type="NCBI Taxonomy" id="3075590"/>
    <lineage>
        <taxon>Bacteria</taxon>
        <taxon>Pseudomonadati</taxon>
        <taxon>Pseudomonadota</taxon>
        <taxon>Alphaproteobacteria</taxon>
        <taxon>Rhodobacterales</taxon>
        <taxon>Roseobacteraceae</taxon>
        <taxon>Tropicimonas</taxon>
    </lineage>
</organism>
<keyword evidence="5" id="KW-1185">Reference proteome</keyword>
<dbReference type="Proteomes" id="UP001265259">
    <property type="component" value="Unassembled WGS sequence"/>
</dbReference>
<accession>A0ABU3DDE2</accession>
<evidence type="ECO:0000256" key="2">
    <source>
        <dbReference type="RuleBase" id="RU004328"/>
    </source>
</evidence>
<dbReference type="InterPro" id="IPR036430">
    <property type="entry name" value="RNase_T2-like_sf"/>
</dbReference>
<proteinExistence type="inferred from homology"/>
<dbReference type="CDD" id="cd01062">
    <property type="entry name" value="RNase_T2_prok"/>
    <property type="match status" value="1"/>
</dbReference>
<evidence type="ECO:0000256" key="3">
    <source>
        <dbReference type="SAM" id="SignalP"/>
    </source>
</evidence>
<dbReference type="PANTHER" id="PTHR11240">
    <property type="entry name" value="RIBONUCLEASE T2"/>
    <property type="match status" value="1"/>
</dbReference>
<dbReference type="PROSITE" id="PS00530">
    <property type="entry name" value="RNASE_T2_1"/>
    <property type="match status" value="1"/>
</dbReference>
<dbReference type="RefSeq" id="WP_311689491.1">
    <property type="nucleotide sequence ID" value="NZ_JAVRHL010000001.1"/>
</dbReference>
<sequence length="209" mass="22945">MSPRRLILALCLALPGFAVAEGEQPGRFDYYVMALSWSPNWCAGEGQGSQQCGRGLDWVLHGLWPQNERGWPSYCAGPQSPPSRGQTRAMADIMGTAGSAFYQWKKHGTCAGLSPADYFETAREGYDSVTRPEIFRQLPREMELAASVVEEAWLEANPDLDADGLTVTCKAGAIQEVRICLTKDLEPRRCGADVIRDCTLSDAVMQPVE</sequence>
<feature type="chain" id="PRO_5045292099" evidence="3">
    <location>
        <begin position="21"/>
        <end position="209"/>
    </location>
</feature>
<protein>
    <submittedName>
        <fullName evidence="4">Ribonuclease T2</fullName>
    </submittedName>
</protein>
<dbReference type="SUPFAM" id="SSF55895">
    <property type="entry name" value="Ribonuclease Rh-like"/>
    <property type="match status" value="1"/>
</dbReference>
<evidence type="ECO:0000313" key="4">
    <source>
        <dbReference type="EMBL" id="MDT0681721.1"/>
    </source>
</evidence>
<dbReference type="InterPro" id="IPR001568">
    <property type="entry name" value="RNase_T2-like"/>
</dbReference>
<comment type="caution">
    <text evidence="4">The sequence shown here is derived from an EMBL/GenBank/DDBJ whole genome shotgun (WGS) entry which is preliminary data.</text>
</comment>